<dbReference type="OMA" id="QDARMLM"/>
<dbReference type="GeneID" id="118417357"/>
<dbReference type="RefSeq" id="XP_035678802.1">
    <property type="nucleotide sequence ID" value="XM_035822909.1"/>
</dbReference>
<protein>
    <submittedName>
        <fullName evidence="3">Polyamine-modulated factor 1-binding protein 1-like</fullName>
    </submittedName>
</protein>
<keyword evidence="2" id="KW-1185">Reference proteome</keyword>
<name>A0A9J7L9P6_BRAFL</name>
<dbReference type="AlphaFoldDB" id="A0A9J7L9P6"/>
<gene>
    <name evidence="3" type="primary">LOC118417357</name>
</gene>
<sequence>MPFRRLFRERADSRAERPVVENRDTYRNEIESLRNMNATLARQMLQQEAQFEEEKEELRKKMRRQDARMLMKDNQILKMRRALDEQNVEIQEYKEQVAELEEKIKTCKAKFAARAEKWRQKVNKTAEEVFTDFQLKCQKQVKEHLHDVHEELADLRLDLRDSQDEEKRLLQELTVLQDDMDGLQRVFSAERWEDAVDSALRMKDRCAELERQSQENKDLRQEMGILRQELQGLRQASPSPVTLEEGHKFFFEKDTAILDTSLASHLPCGEHQT</sequence>
<feature type="coiled-coil region" evidence="1">
    <location>
        <begin position="23"/>
        <end position="110"/>
    </location>
</feature>
<evidence type="ECO:0000313" key="3">
    <source>
        <dbReference type="RefSeq" id="XP_035678802.1"/>
    </source>
</evidence>
<accession>A0A9J7L9P6</accession>
<dbReference type="KEGG" id="bfo:118417357"/>
<reference evidence="3" key="2">
    <citation type="submission" date="2025-08" db="UniProtKB">
        <authorList>
            <consortium name="RefSeq"/>
        </authorList>
    </citation>
    <scope>IDENTIFICATION</scope>
    <source>
        <strain evidence="3">S238N-H82</strain>
        <tissue evidence="3">Testes</tissue>
    </source>
</reference>
<dbReference type="OrthoDB" id="10446084at2759"/>
<evidence type="ECO:0000313" key="2">
    <source>
        <dbReference type="Proteomes" id="UP000001554"/>
    </source>
</evidence>
<reference evidence="2" key="1">
    <citation type="journal article" date="2020" name="Nat. Ecol. Evol.">
        <title>Deeply conserved synteny resolves early events in vertebrate evolution.</title>
        <authorList>
            <person name="Simakov O."/>
            <person name="Marletaz F."/>
            <person name="Yue J.X."/>
            <person name="O'Connell B."/>
            <person name="Jenkins J."/>
            <person name="Brandt A."/>
            <person name="Calef R."/>
            <person name="Tung C.H."/>
            <person name="Huang T.K."/>
            <person name="Schmutz J."/>
            <person name="Satoh N."/>
            <person name="Yu J.K."/>
            <person name="Putnam N.H."/>
            <person name="Green R.E."/>
            <person name="Rokhsar D.S."/>
        </authorList>
    </citation>
    <scope>NUCLEOTIDE SEQUENCE [LARGE SCALE GENOMIC DNA]</scope>
    <source>
        <strain evidence="2">S238N-H82</strain>
    </source>
</reference>
<dbReference type="Proteomes" id="UP000001554">
    <property type="component" value="Chromosome 6"/>
</dbReference>
<keyword evidence="1" id="KW-0175">Coiled coil</keyword>
<proteinExistence type="predicted"/>
<evidence type="ECO:0000256" key="1">
    <source>
        <dbReference type="SAM" id="Coils"/>
    </source>
</evidence>
<organism evidence="2 3">
    <name type="scientific">Branchiostoma floridae</name>
    <name type="common">Florida lancelet</name>
    <name type="synonym">Amphioxus</name>
    <dbReference type="NCBI Taxonomy" id="7739"/>
    <lineage>
        <taxon>Eukaryota</taxon>
        <taxon>Metazoa</taxon>
        <taxon>Chordata</taxon>
        <taxon>Cephalochordata</taxon>
        <taxon>Leptocardii</taxon>
        <taxon>Amphioxiformes</taxon>
        <taxon>Branchiostomatidae</taxon>
        <taxon>Branchiostoma</taxon>
    </lineage>
</organism>
<feature type="coiled-coil region" evidence="1">
    <location>
        <begin position="145"/>
        <end position="236"/>
    </location>
</feature>